<dbReference type="EMBL" id="JASCZI010241665">
    <property type="protein sequence ID" value="MED6204008.1"/>
    <property type="molecule type" value="Genomic_DNA"/>
</dbReference>
<gene>
    <name evidence="2" type="ORF">PIB30_005013</name>
</gene>
<evidence type="ECO:0000256" key="1">
    <source>
        <dbReference type="SAM" id="MobiDB-lite"/>
    </source>
</evidence>
<proteinExistence type="predicted"/>
<feature type="region of interest" description="Disordered" evidence="1">
    <location>
        <begin position="128"/>
        <end position="160"/>
    </location>
</feature>
<reference evidence="2 3" key="1">
    <citation type="journal article" date="2023" name="Plants (Basel)">
        <title>Bridging the Gap: Combining Genomics and Transcriptomics Approaches to Understand Stylosanthes scabra, an Orphan Legume from the Brazilian Caatinga.</title>
        <authorList>
            <person name="Ferreira-Neto J.R.C."/>
            <person name="da Silva M.D."/>
            <person name="Binneck E."/>
            <person name="de Melo N.F."/>
            <person name="da Silva R.H."/>
            <person name="de Melo A.L.T.M."/>
            <person name="Pandolfi V."/>
            <person name="Bustamante F.O."/>
            <person name="Brasileiro-Vidal A.C."/>
            <person name="Benko-Iseppon A.M."/>
        </authorList>
    </citation>
    <scope>NUCLEOTIDE SEQUENCE [LARGE SCALE GENOMIC DNA]</scope>
    <source>
        <tissue evidence="2">Leaves</tissue>
    </source>
</reference>
<accession>A0ABU6Y5L1</accession>
<sequence length="160" mass="17330">MVGTRTTARDWQWLDEMMVEDASAERPTQKIWRMPESYGPPTQQTQGGASTIQAAWLDGLSSPRFQPMIDEILLSGDSGYRPKFDGTQLDGCQAFMALDGTPPSAAHVQGGSWEVPFMAPAAVLTPPASPALAKQPDEPAARGRAYRVPRQRDCGTGGHM</sequence>
<evidence type="ECO:0000313" key="2">
    <source>
        <dbReference type="EMBL" id="MED6204008.1"/>
    </source>
</evidence>
<evidence type="ECO:0000313" key="3">
    <source>
        <dbReference type="Proteomes" id="UP001341840"/>
    </source>
</evidence>
<protein>
    <submittedName>
        <fullName evidence="2">Uncharacterized protein</fullName>
    </submittedName>
</protein>
<keyword evidence="3" id="KW-1185">Reference proteome</keyword>
<organism evidence="2 3">
    <name type="scientific">Stylosanthes scabra</name>
    <dbReference type="NCBI Taxonomy" id="79078"/>
    <lineage>
        <taxon>Eukaryota</taxon>
        <taxon>Viridiplantae</taxon>
        <taxon>Streptophyta</taxon>
        <taxon>Embryophyta</taxon>
        <taxon>Tracheophyta</taxon>
        <taxon>Spermatophyta</taxon>
        <taxon>Magnoliopsida</taxon>
        <taxon>eudicotyledons</taxon>
        <taxon>Gunneridae</taxon>
        <taxon>Pentapetalae</taxon>
        <taxon>rosids</taxon>
        <taxon>fabids</taxon>
        <taxon>Fabales</taxon>
        <taxon>Fabaceae</taxon>
        <taxon>Papilionoideae</taxon>
        <taxon>50 kb inversion clade</taxon>
        <taxon>dalbergioids sensu lato</taxon>
        <taxon>Dalbergieae</taxon>
        <taxon>Pterocarpus clade</taxon>
        <taxon>Stylosanthes</taxon>
    </lineage>
</organism>
<dbReference type="Proteomes" id="UP001341840">
    <property type="component" value="Unassembled WGS sequence"/>
</dbReference>
<name>A0ABU6Y5L1_9FABA</name>
<comment type="caution">
    <text evidence="2">The sequence shown here is derived from an EMBL/GenBank/DDBJ whole genome shotgun (WGS) entry which is preliminary data.</text>
</comment>